<evidence type="ECO:0000256" key="1">
    <source>
        <dbReference type="SAM" id="MobiDB-lite"/>
    </source>
</evidence>
<feature type="compositionally biased region" description="Basic and acidic residues" evidence="1">
    <location>
        <begin position="24"/>
        <end position="33"/>
    </location>
</feature>
<protein>
    <submittedName>
        <fullName evidence="2">Uncharacterized protein</fullName>
    </submittedName>
</protein>
<reference evidence="2" key="1">
    <citation type="submission" date="2020-02" db="EMBL/GenBank/DDBJ databases">
        <authorList>
            <person name="Meier V. D."/>
        </authorList>
    </citation>
    <scope>NUCLEOTIDE SEQUENCE</scope>
    <source>
        <strain evidence="2">AVDCRST_MAG17</strain>
    </source>
</reference>
<name>A0A6J4SJH7_9ACTN</name>
<accession>A0A6J4SJH7</accession>
<feature type="non-terminal residue" evidence="2">
    <location>
        <position position="1"/>
    </location>
</feature>
<dbReference type="EMBL" id="CADCVV010000074">
    <property type="protein sequence ID" value="CAA9495541.1"/>
    <property type="molecule type" value="Genomic_DNA"/>
</dbReference>
<evidence type="ECO:0000313" key="2">
    <source>
        <dbReference type="EMBL" id="CAA9495541.1"/>
    </source>
</evidence>
<feature type="non-terminal residue" evidence="2">
    <location>
        <position position="55"/>
    </location>
</feature>
<feature type="region of interest" description="Disordered" evidence="1">
    <location>
        <begin position="1"/>
        <end position="55"/>
    </location>
</feature>
<proteinExistence type="predicted"/>
<gene>
    <name evidence="2" type="ORF">AVDCRST_MAG17-1070</name>
</gene>
<organism evidence="2">
    <name type="scientific">uncultured Solirubrobacterales bacterium</name>
    <dbReference type="NCBI Taxonomy" id="768556"/>
    <lineage>
        <taxon>Bacteria</taxon>
        <taxon>Bacillati</taxon>
        <taxon>Actinomycetota</taxon>
        <taxon>Thermoleophilia</taxon>
        <taxon>Solirubrobacterales</taxon>
        <taxon>environmental samples</taxon>
    </lineage>
</organism>
<dbReference type="AlphaFoldDB" id="A0A6J4SJH7"/>
<feature type="compositionally biased region" description="Basic residues" evidence="1">
    <location>
        <begin position="34"/>
        <end position="45"/>
    </location>
</feature>
<sequence>GKDAVHGPRLGGVADRLAGGPAKARGETHEARRCGRHRARGRCRNRGGPGRWGPV</sequence>